<feature type="transmembrane region" description="Helical" evidence="17">
    <location>
        <begin position="492"/>
        <end position="511"/>
    </location>
</feature>
<gene>
    <name evidence="19" type="ORF">FA13DRAFT_1727827</name>
</gene>
<dbReference type="Pfam" id="PF12349">
    <property type="entry name" value="Sterol-sensing"/>
    <property type="match status" value="1"/>
</dbReference>
<feature type="transmembrane region" description="Helical" evidence="17">
    <location>
        <begin position="389"/>
        <end position="407"/>
    </location>
</feature>
<dbReference type="PANTHER" id="PTHR46378:SF1">
    <property type="entry name" value="STEROL REGULATORY ELEMENT-BINDING PROTEIN CLEAVAGE-ACTIVATING PROTEIN"/>
    <property type="match status" value="1"/>
</dbReference>
<feature type="compositionally biased region" description="Low complexity" evidence="16">
    <location>
        <begin position="1003"/>
        <end position="1013"/>
    </location>
</feature>
<comment type="caution">
    <text evidence="19">The sequence shown here is derived from an EMBL/GenBank/DDBJ whole genome shotgun (WGS) entry which is preliminary data.</text>
</comment>
<keyword evidence="12" id="KW-0446">Lipid-binding</keyword>
<evidence type="ECO:0000256" key="7">
    <source>
        <dbReference type="ARBA" id="ARBA00022737"/>
    </source>
</evidence>
<evidence type="ECO:0000259" key="18">
    <source>
        <dbReference type="PROSITE" id="PS50156"/>
    </source>
</evidence>
<keyword evidence="11" id="KW-0443">Lipid metabolism</keyword>
<evidence type="ECO:0000256" key="16">
    <source>
        <dbReference type="SAM" id="MobiDB-lite"/>
    </source>
</evidence>
<accession>A0A4Y7TPY6</accession>
<evidence type="ECO:0000256" key="12">
    <source>
        <dbReference type="ARBA" id="ARBA00023121"/>
    </source>
</evidence>
<dbReference type="Proteomes" id="UP000298030">
    <property type="component" value="Unassembled WGS sequence"/>
</dbReference>
<dbReference type="EMBL" id="QPFP01000006">
    <property type="protein sequence ID" value="TEB36255.1"/>
    <property type="molecule type" value="Genomic_DNA"/>
</dbReference>
<dbReference type="GO" id="GO:0005789">
    <property type="term" value="C:endoplasmic reticulum membrane"/>
    <property type="evidence" value="ECO:0007669"/>
    <property type="project" value="UniProtKB-SubCell"/>
</dbReference>
<feature type="compositionally biased region" description="Basic and acidic residues" evidence="16">
    <location>
        <begin position="1041"/>
        <end position="1053"/>
    </location>
</feature>
<dbReference type="GO" id="GO:0008202">
    <property type="term" value="P:steroid metabolic process"/>
    <property type="evidence" value="ECO:0007669"/>
    <property type="project" value="UniProtKB-KW"/>
</dbReference>
<evidence type="ECO:0000256" key="3">
    <source>
        <dbReference type="ARBA" id="ARBA00007410"/>
    </source>
</evidence>
<name>A0A4Y7TPY6_COPMI</name>
<dbReference type="AlphaFoldDB" id="A0A4Y7TPY6"/>
<dbReference type="InterPro" id="IPR036322">
    <property type="entry name" value="WD40_repeat_dom_sf"/>
</dbReference>
<keyword evidence="6 17" id="KW-0812">Transmembrane</keyword>
<feature type="transmembrane region" description="Helical" evidence="17">
    <location>
        <begin position="34"/>
        <end position="54"/>
    </location>
</feature>
<comment type="subcellular location">
    <subcellularLocation>
        <location evidence="1">Endoplasmic reticulum membrane</location>
        <topology evidence="1">Multi-pass membrane protein</topology>
    </subcellularLocation>
    <subcellularLocation>
        <location evidence="2">Golgi apparatus membrane</location>
        <topology evidence="2">Multi-pass membrane protein</topology>
    </subcellularLocation>
</comment>
<evidence type="ECO:0000256" key="9">
    <source>
        <dbReference type="ARBA" id="ARBA00022989"/>
    </source>
</evidence>
<evidence type="ECO:0000256" key="4">
    <source>
        <dbReference type="ARBA" id="ARBA00019541"/>
    </source>
</evidence>
<feature type="region of interest" description="Disordered" evidence="16">
    <location>
        <begin position="1116"/>
        <end position="1139"/>
    </location>
</feature>
<feature type="compositionally biased region" description="Low complexity" evidence="16">
    <location>
        <begin position="1179"/>
        <end position="1193"/>
    </location>
</feature>
<dbReference type="OrthoDB" id="6510177at2759"/>
<dbReference type="SUPFAM" id="SSF50978">
    <property type="entry name" value="WD40 repeat-like"/>
    <property type="match status" value="1"/>
</dbReference>
<dbReference type="GO" id="GO:0032936">
    <property type="term" value="C:SREBP-SCAP complex"/>
    <property type="evidence" value="ECO:0007669"/>
    <property type="project" value="TreeGrafter"/>
</dbReference>
<evidence type="ECO:0000256" key="14">
    <source>
        <dbReference type="ARBA" id="ARBA00023180"/>
    </source>
</evidence>
<feature type="domain" description="SSD" evidence="18">
    <location>
        <begin position="308"/>
        <end position="435"/>
    </location>
</feature>
<evidence type="ECO:0000256" key="11">
    <source>
        <dbReference type="ARBA" id="ARBA00023098"/>
    </source>
</evidence>
<dbReference type="Gene3D" id="2.130.10.10">
    <property type="entry name" value="YVTN repeat-like/Quinoprotein amine dehydrogenase"/>
    <property type="match status" value="1"/>
</dbReference>
<organism evidence="19 20">
    <name type="scientific">Coprinellus micaceus</name>
    <name type="common">Glistening ink-cap mushroom</name>
    <name type="synonym">Coprinus micaceus</name>
    <dbReference type="NCBI Taxonomy" id="71717"/>
    <lineage>
        <taxon>Eukaryota</taxon>
        <taxon>Fungi</taxon>
        <taxon>Dikarya</taxon>
        <taxon>Basidiomycota</taxon>
        <taxon>Agaricomycotina</taxon>
        <taxon>Agaricomycetes</taxon>
        <taxon>Agaricomycetidae</taxon>
        <taxon>Agaricales</taxon>
        <taxon>Agaricineae</taxon>
        <taxon>Psathyrellaceae</taxon>
        <taxon>Coprinellus</taxon>
    </lineage>
</organism>
<dbReference type="InterPro" id="IPR015943">
    <property type="entry name" value="WD40/YVTN_repeat-like_dom_sf"/>
</dbReference>
<dbReference type="GO" id="GO:0000139">
    <property type="term" value="C:Golgi membrane"/>
    <property type="evidence" value="ECO:0007669"/>
    <property type="project" value="UniProtKB-SubCell"/>
</dbReference>
<feature type="region of interest" description="Disordered" evidence="16">
    <location>
        <begin position="990"/>
        <end position="1013"/>
    </location>
</feature>
<evidence type="ECO:0000256" key="17">
    <source>
        <dbReference type="SAM" id="Phobius"/>
    </source>
</evidence>
<sequence length="1245" mass="134792">MLDHPARILQWARSIGERFFLQFGLHCATHQIRVILISCVVITSLFYPALSLYASSEPKLSPVFGAFTPPDLFTAHNAQKDLVDIWSGYDSLRTHEDAVARAKCGVGTALRVERIFVQSPLVDDDGALNQRILFSTLELERRLEGSIRSGEASCLKKPDGSCFVLSPLAFWNYDTHAILSDDNILDTLSNPLNNATVAGIPVSPPMVLAGRGSYDHHVSGSKFDYATFLALTYFFPNSDCLGNSEHADWEELVKASVPENTFATFQTQEPHLIALDLNQVTVEGWSPISAILYGAYAIFSAYVVWLGVTFTAMVEIAVSTITSLSVCALVGFRITMVPWELLPIVIVFVGAENMYNLVDAVGRTSVTLSVKQRIAEGMSKAGTSNTLKVVTYNCVLGVLAVFSSGSVRQFCSFAIVVLVAHWFLAHTFFIAVLSIDIARLELDELLRIGHSSSVPPSLTMARSEKEKENAKRKRSGWEKFVVSVKSLLKVRATTNISLLMLLAITATLYYVTYTHSTSGQQLAKKPFGAVSRARTEPPAPSHKTTAEQIWHVLNPNQRPLLHIKVEASTILTIDPEVPGSPSPKEGKAHRSLVSTRTFRFFSWMLKIMVLPIAVTTSALYGLLLYLLKDTERLEAQRHADEDVIQEDEKPLESHISFSTLPRAIASDVELIASSGDGKVVASVGLHNEIIVWNAEQHSYVSVDAADVLLSGPGSSENTPTLTFVTVDDTGNLVAVGTSTGLIAVWVLVGTRITPLPVLALEGVASAVTELHFVSQAASSLSNTERKLSIPTPTFPVLLATYDNGSAARWSIERTPTVFRYATSRDATVVKAFLLHIIPDGSVIIAFALNDGSLDLIETGDYIPMILNDHCMQPGDVFDPVSRAHACRAELSGTSRLVIAVATERGTVSLWDGLTGDCVSVLDELQGQVNHLRISPAPSEACHACGLPTPESLSIAFSIDHVIRIFNFYLDNHSNPTRICSCTSSHQMRHVAPSRDAAGRRSRSNSNANSRAGSPIIPRARLATAFEMADFPVSGHGVHSRRASEKESGGRRSLDQLAVPFPTDDDGRSNGALTPLGNQQASWWQNAVVVRVGEVECQRGGWDVVNGVGKFVGVRRKSRMQGKGRGGANTPTILSSHAGQGLTSATLERWELWTFDPALARTRSSALASLAPKNGEGVESSQLSATSSLSKNSSIPPPPPPSTFPSSEHIARLPFTRVSPLLISSSHALAGFGNTIGVFAFSSTDL</sequence>
<dbReference type="STRING" id="71717.A0A4Y7TPY6"/>
<evidence type="ECO:0000256" key="1">
    <source>
        <dbReference type="ARBA" id="ARBA00004477"/>
    </source>
</evidence>
<feature type="compositionally biased region" description="Polar residues" evidence="16">
    <location>
        <begin position="1128"/>
        <end position="1139"/>
    </location>
</feature>
<dbReference type="GO" id="GO:0032933">
    <property type="term" value="P:SREBP signaling pathway"/>
    <property type="evidence" value="ECO:0007669"/>
    <property type="project" value="InterPro"/>
</dbReference>
<keyword evidence="14" id="KW-0325">Glycoprotein</keyword>
<evidence type="ECO:0000256" key="8">
    <source>
        <dbReference type="ARBA" id="ARBA00022824"/>
    </source>
</evidence>
<keyword evidence="5" id="KW-0853">WD repeat</keyword>
<keyword evidence="9 17" id="KW-1133">Transmembrane helix</keyword>
<feature type="transmembrane region" description="Helical" evidence="17">
    <location>
        <begin position="326"/>
        <end position="349"/>
    </location>
</feature>
<dbReference type="SUPFAM" id="SSF82866">
    <property type="entry name" value="Multidrug efflux transporter AcrB transmembrane domain"/>
    <property type="match status" value="1"/>
</dbReference>
<evidence type="ECO:0000256" key="13">
    <source>
        <dbReference type="ARBA" id="ARBA00023136"/>
    </source>
</evidence>
<reference evidence="19 20" key="1">
    <citation type="journal article" date="2019" name="Nat. Ecol. Evol.">
        <title>Megaphylogeny resolves global patterns of mushroom evolution.</title>
        <authorList>
            <person name="Varga T."/>
            <person name="Krizsan K."/>
            <person name="Foldi C."/>
            <person name="Dima B."/>
            <person name="Sanchez-Garcia M."/>
            <person name="Sanchez-Ramirez S."/>
            <person name="Szollosi G.J."/>
            <person name="Szarkandi J.G."/>
            <person name="Papp V."/>
            <person name="Albert L."/>
            <person name="Andreopoulos W."/>
            <person name="Angelini C."/>
            <person name="Antonin V."/>
            <person name="Barry K.W."/>
            <person name="Bougher N.L."/>
            <person name="Buchanan P."/>
            <person name="Buyck B."/>
            <person name="Bense V."/>
            <person name="Catcheside P."/>
            <person name="Chovatia M."/>
            <person name="Cooper J."/>
            <person name="Damon W."/>
            <person name="Desjardin D."/>
            <person name="Finy P."/>
            <person name="Geml J."/>
            <person name="Haridas S."/>
            <person name="Hughes K."/>
            <person name="Justo A."/>
            <person name="Karasinski D."/>
            <person name="Kautmanova I."/>
            <person name="Kiss B."/>
            <person name="Kocsube S."/>
            <person name="Kotiranta H."/>
            <person name="LaButti K.M."/>
            <person name="Lechner B.E."/>
            <person name="Liimatainen K."/>
            <person name="Lipzen A."/>
            <person name="Lukacs Z."/>
            <person name="Mihaltcheva S."/>
            <person name="Morgado L.N."/>
            <person name="Niskanen T."/>
            <person name="Noordeloos M.E."/>
            <person name="Ohm R.A."/>
            <person name="Ortiz-Santana B."/>
            <person name="Ovrebo C."/>
            <person name="Racz N."/>
            <person name="Riley R."/>
            <person name="Savchenko A."/>
            <person name="Shiryaev A."/>
            <person name="Soop K."/>
            <person name="Spirin V."/>
            <person name="Szebenyi C."/>
            <person name="Tomsovsky M."/>
            <person name="Tulloss R.E."/>
            <person name="Uehling J."/>
            <person name="Grigoriev I.V."/>
            <person name="Vagvolgyi C."/>
            <person name="Papp T."/>
            <person name="Martin F.M."/>
            <person name="Miettinen O."/>
            <person name="Hibbett D.S."/>
            <person name="Nagy L.G."/>
        </authorList>
    </citation>
    <scope>NUCLEOTIDE SEQUENCE [LARGE SCALE GENOMIC DNA]</scope>
    <source>
        <strain evidence="19 20">FP101781</strain>
    </source>
</reference>
<feature type="region of interest" description="Disordered" evidence="16">
    <location>
        <begin position="1033"/>
        <end position="1075"/>
    </location>
</feature>
<evidence type="ECO:0000256" key="10">
    <source>
        <dbReference type="ARBA" id="ARBA00023034"/>
    </source>
</evidence>
<comment type="similarity">
    <text evidence="3">Belongs to the WD repeat SCAP family.</text>
</comment>
<feature type="transmembrane region" description="Helical" evidence="17">
    <location>
        <begin position="290"/>
        <end position="314"/>
    </location>
</feature>
<dbReference type="PROSITE" id="PS50156">
    <property type="entry name" value="SSD"/>
    <property type="match status" value="1"/>
</dbReference>
<protein>
    <recommendedName>
        <fullName evidence="4">Sterol regulatory element-binding protein cleavage-activating protein</fullName>
    </recommendedName>
</protein>
<keyword evidence="13 17" id="KW-0472">Membrane</keyword>
<dbReference type="InterPro" id="IPR030225">
    <property type="entry name" value="SCAP"/>
</dbReference>
<keyword evidence="10" id="KW-0333">Golgi apparatus</keyword>
<keyword evidence="15" id="KW-0753">Steroid metabolism</keyword>
<feature type="transmembrane region" description="Helical" evidence="17">
    <location>
        <begin position="414"/>
        <end position="435"/>
    </location>
</feature>
<dbReference type="PANTHER" id="PTHR46378">
    <property type="entry name" value="STEROL REGULATORY ELEMENT-BINDING PROTEIN CLEAVAGE-ACTIVATING PROTEIN"/>
    <property type="match status" value="1"/>
</dbReference>
<dbReference type="GO" id="GO:0032934">
    <property type="term" value="F:sterol binding"/>
    <property type="evidence" value="ECO:0007669"/>
    <property type="project" value="InterPro"/>
</dbReference>
<keyword evidence="7" id="KW-0677">Repeat</keyword>
<keyword evidence="20" id="KW-1185">Reference proteome</keyword>
<evidence type="ECO:0000313" key="20">
    <source>
        <dbReference type="Proteomes" id="UP000298030"/>
    </source>
</evidence>
<evidence type="ECO:0000256" key="15">
    <source>
        <dbReference type="ARBA" id="ARBA00023221"/>
    </source>
</evidence>
<evidence type="ECO:0000256" key="2">
    <source>
        <dbReference type="ARBA" id="ARBA00004653"/>
    </source>
</evidence>
<dbReference type="InterPro" id="IPR000731">
    <property type="entry name" value="SSD"/>
</dbReference>
<evidence type="ECO:0000256" key="5">
    <source>
        <dbReference type="ARBA" id="ARBA00022574"/>
    </source>
</evidence>
<dbReference type="InterPro" id="IPR053958">
    <property type="entry name" value="HMGCR/SNAP/NPC1-like_SSD"/>
</dbReference>
<evidence type="ECO:0000256" key="6">
    <source>
        <dbReference type="ARBA" id="ARBA00022692"/>
    </source>
</evidence>
<evidence type="ECO:0000313" key="19">
    <source>
        <dbReference type="EMBL" id="TEB36255.1"/>
    </source>
</evidence>
<feature type="transmembrane region" description="Helical" evidence="17">
    <location>
        <begin position="600"/>
        <end position="627"/>
    </location>
</feature>
<keyword evidence="8" id="KW-0256">Endoplasmic reticulum</keyword>
<dbReference type="GO" id="GO:0045540">
    <property type="term" value="P:regulation of cholesterol biosynthetic process"/>
    <property type="evidence" value="ECO:0007669"/>
    <property type="project" value="TreeGrafter"/>
</dbReference>
<feature type="region of interest" description="Disordered" evidence="16">
    <location>
        <begin position="1170"/>
        <end position="1207"/>
    </location>
</feature>
<proteinExistence type="inferred from homology"/>